<reference evidence="14 15" key="1">
    <citation type="submission" date="2024-05" db="EMBL/GenBank/DDBJ databases">
        <authorList>
            <person name="De Oliveira J.P."/>
            <person name="Noriler S.A."/>
            <person name="De Oliveira A.G."/>
            <person name="Sipoli D.S."/>
        </authorList>
    </citation>
    <scope>NUCLEOTIDE SEQUENCE [LARGE SCALE GENOMIC DNA]</scope>
    <source>
        <strain evidence="14 15">LABIM186</strain>
    </source>
</reference>
<keyword evidence="15" id="KW-1185">Reference proteome</keyword>
<dbReference type="NCBIfam" id="NF009438">
    <property type="entry name" value="PRK12797.1"/>
    <property type="match status" value="1"/>
</dbReference>
<dbReference type="Proteomes" id="UP001438292">
    <property type="component" value="Unassembled WGS sequence"/>
</dbReference>
<feature type="signal peptide" evidence="13">
    <location>
        <begin position="1"/>
        <end position="24"/>
    </location>
</feature>
<dbReference type="InterPro" id="IPR005838">
    <property type="entry name" value="T3SS_IM_P"/>
</dbReference>
<keyword evidence="5 12" id="KW-0812">Transmembrane</keyword>
<keyword evidence="14" id="KW-0969">Cilium</keyword>
<evidence type="ECO:0000256" key="13">
    <source>
        <dbReference type="SAM" id="SignalP"/>
    </source>
</evidence>
<evidence type="ECO:0000256" key="5">
    <source>
        <dbReference type="ARBA" id="ARBA00022692"/>
    </source>
</evidence>
<keyword evidence="10" id="KW-0975">Bacterial flagellum</keyword>
<keyword evidence="3 12" id="KW-0813">Transport</keyword>
<dbReference type="InterPro" id="IPR005837">
    <property type="entry name" value="FliP"/>
</dbReference>
<proteinExistence type="inferred from homology"/>
<gene>
    <name evidence="12 14" type="primary">fliP</name>
    <name evidence="14" type="ORF">ABH309_18255</name>
</gene>
<comment type="function">
    <text evidence="12">Plays a role in the flagellum-specific transport system.</text>
</comment>
<keyword evidence="4 12" id="KW-1003">Cell membrane</keyword>
<accession>A0ABV0H8X5</accession>
<dbReference type="PROSITE" id="PS01060">
    <property type="entry name" value="FLIP_1"/>
    <property type="match status" value="1"/>
</dbReference>
<name>A0ABV0H8X5_9NEIS</name>
<feature type="transmembrane region" description="Helical" evidence="12">
    <location>
        <begin position="91"/>
        <end position="110"/>
    </location>
</feature>
<comment type="subcellular location">
    <subcellularLocation>
        <location evidence="12">Cell membrane</location>
        <topology evidence="12">Multi-pass membrane protein</topology>
    </subcellularLocation>
    <subcellularLocation>
        <location evidence="12">Bacterial flagellum basal body</location>
    </subcellularLocation>
</comment>
<sequence>MMKKKIVIALLSGGALLSPLLADAAAGLPLMTSTPAAGGGQNYSLSLQMLLFMTALTFIPAMLLMMTAFTRIIIVLSLLRQALGTTQSPPNQVIVGLALFLTLFVMGPTLDQVYAKAWVPFSDDKISFSQALDEGSKPMKAFMLRQTREKDLAFFIEISQSPKPQSKEDVSMKTLIPAFAVSELKTAFQIGFMIFIPFMIIDLVVASILMAMGMMMVSPVTISLPFKMMLFVLVDGWTLLMGSLVQSFYTG</sequence>
<evidence type="ECO:0000256" key="3">
    <source>
        <dbReference type="ARBA" id="ARBA00022448"/>
    </source>
</evidence>
<dbReference type="NCBIfam" id="TIGR01103">
    <property type="entry name" value="fliP"/>
    <property type="match status" value="1"/>
</dbReference>
<protein>
    <recommendedName>
        <fullName evidence="2 12">Flagellar biosynthetic protein FliP</fullName>
    </recommendedName>
</protein>
<keyword evidence="13" id="KW-0732">Signal</keyword>
<dbReference type="EMBL" id="JBDQQU010000018">
    <property type="protein sequence ID" value="MEO3956386.1"/>
    <property type="molecule type" value="Genomic_DNA"/>
</dbReference>
<feature type="transmembrane region" description="Helical" evidence="12">
    <location>
        <begin position="229"/>
        <end position="249"/>
    </location>
</feature>
<keyword evidence="6 12" id="KW-1005">Bacterial flagellum biogenesis</keyword>
<dbReference type="PANTHER" id="PTHR30587">
    <property type="entry name" value="FLAGELLAR BIOSYNTHETIC PROTEIN FLIP"/>
    <property type="match status" value="1"/>
</dbReference>
<evidence type="ECO:0000256" key="8">
    <source>
        <dbReference type="ARBA" id="ARBA00022989"/>
    </source>
</evidence>
<evidence type="ECO:0000256" key="12">
    <source>
        <dbReference type="RuleBase" id="RU362069"/>
    </source>
</evidence>
<keyword evidence="9 12" id="KW-0472">Membrane</keyword>
<evidence type="ECO:0000256" key="11">
    <source>
        <dbReference type="ARBA" id="ARBA00023225"/>
    </source>
</evidence>
<dbReference type="PRINTS" id="PR00951">
    <property type="entry name" value="FLGBIOSNFLIP"/>
</dbReference>
<evidence type="ECO:0000256" key="7">
    <source>
        <dbReference type="ARBA" id="ARBA00022927"/>
    </source>
</evidence>
<dbReference type="PANTHER" id="PTHR30587:SF0">
    <property type="entry name" value="FLAGELLAR BIOSYNTHETIC PROTEIN FLIP"/>
    <property type="match status" value="1"/>
</dbReference>
<feature type="transmembrane region" description="Helical" evidence="12">
    <location>
        <begin position="190"/>
        <end position="217"/>
    </location>
</feature>
<evidence type="ECO:0000256" key="4">
    <source>
        <dbReference type="ARBA" id="ARBA00022475"/>
    </source>
</evidence>
<evidence type="ECO:0000313" key="15">
    <source>
        <dbReference type="Proteomes" id="UP001438292"/>
    </source>
</evidence>
<keyword evidence="8 12" id="KW-1133">Transmembrane helix</keyword>
<evidence type="ECO:0000256" key="2">
    <source>
        <dbReference type="ARBA" id="ARBA00021714"/>
    </source>
</evidence>
<dbReference type="PRINTS" id="PR01302">
    <property type="entry name" value="TYPE3IMPPROT"/>
</dbReference>
<evidence type="ECO:0000256" key="9">
    <source>
        <dbReference type="ARBA" id="ARBA00023136"/>
    </source>
</evidence>
<evidence type="ECO:0000256" key="6">
    <source>
        <dbReference type="ARBA" id="ARBA00022795"/>
    </source>
</evidence>
<evidence type="ECO:0000256" key="1">
    <source>
        <dbReference type="ARBA" id="ARBA00006257"/>
    </source>
</evidence>
<keyword evidence="7 12" id="KW-0653">Protein transport</keyword>
<keyword evidence="14" id="KW-0282">Flagellum</keyword>
<keyword evidence="11 12" id="KW-1006">Bacterial flagellum protein export</keyword>
<comment type="similarity">
    <text evidence="1 12">Belongs to the FliP/MopC/SpaP family.</text>
</comment>
<dbReference type="PROSITE" id="PS01061">
    <property type="entry name" value="FLIP_2"/>
    <property type="match status" value="1"/>
</dbReference>
<organism evidence="14 15">
    <name type="scientific">Chromobacterium piscinae</name>
    <dbReference type="NCBI Taxonomy" id="686831"/>
    <lineage>
        <taxon>Bacteria</taxon>
        <taxon>Pseudomonadati</taxon>
        <taxon>Pseudomonadota</taxon>
        <taxon>Betaproteobacteria</taxon>
        <taxon>Neisseriales</taxon>
        <taxon>Chromobacteriaceae</taxon>
        <taxon>Chromobacterium</taxon>
    </lineage>
</organism>
<dbReference type="Pfam" id="PF00813">
    <property type="entry name" value="FliP"/>
    <property type="match status" value="1"/>
</dbReference>
<evidence type="ECO:0000256" key="10">
    <source>
        <dbReference type="ARBA" id="ARBA00023143"/>
    </source>
</evidence>
<comment type="caution">
    <text evidence="14">The sequence shown here is derived from an EMBL/GenBank/DDBJ whole genome shotgun (WGS) entry which is preliminary data.</text>
</comment>
<feature type="chain" id="PRO_5046631741" description="Flagellar biosynthetic protein FliP" evidence="13">
    <location>
        <begin position="25"/>
        <end position="251"/>
    </location>
</feature>
<evidence type="ECO:0000313" key="14">
    <source>
        <dbReference type="EMBL" id="MEO3956386.1"/>
    </source>
</evidence>
<feature type="transmembrane region" description="Helical" evidence="12">
    <location>
        <begin position="46"/>
        <end position="79"/>
    </location>
</feature>
<keyword evidence="14" id="KW-0966">Cell projection</keyword>